<dbReference type="AlphaFoldDB" id="A0A919R5C5"/>
<dbReference type="SUPFAM" id="SSF52980">
    <property type="entry name" value="Restriction endonuclease-like"/>
    <property type="match status" value="1"/>
</dbReference>
<name>A0A919R5C5_9ACTN</name>
<evidence type="ECO:0000313" key="2">
    <source>
        <dbReference type="EMBL" id="GII78595.1"/>
    </source>
</evidence>
<gene>
    <name evidence="2" type="ORF">Sru01_35770</name>
</gene>
<comment type="caution">
    <text evidence="2">The sequence shown here is derived from an EMBL/GenBank/DDBJ whole genome shotgun (WGS) entry which is preliminary data.</text>
</comment>
<protein>
    <recommendedName>
        <fullName evidence="1">Putative restriction endonuclease domain-containing protein</fullName>
    </recommendedName>
</protein>
<proteinExistence type="predicted"/>
<organism evidence="2 3">
    <name type="scientific">Sphaerisporangium rufum</name>
    <dbReference type="NCBI Taxonomy" id="1381558"/>
    <lineage>
        <taxon>Bacteria</taxon>
        <taxon>Bacillati</taxon>
        <taxon>Actinomycetota</taxon>
        <taxon>Actinomycetes</taxon>
        <taxon>Streptosporangiales</taxon>
        <taxon>Streptosporangiaceae</taxon>
        <taxon>Sphaerisporangium</taxon>
    </lineage>
</organism>
<accession>A0A919R5C5</accession>
<dbReference type="Pfam" id="PF05685">
    <property type="entry name" value="Uma2"/>
    <property type="match status" value="1"/>
</dbReference>
<dbReference type="InterPro" id="IPR011335">
    <property type="entry name" value="Restrct_endonuc-II-like"/>
</dbReference>
<evidence type="ECO:0000259" key="1">
    <source>
        <dbReference type="Pfam" id="PF05685"/>
    </source>
</evidence>
<feature type="domain" description="Putative restriction endonuclease" evidence="1">
    <location>
        <begin position="19"/>
        <end position="182"/>
    </location>
</feature>
<dbReference type="Gene3D" id="3.90.1570.10">
    <property type="entry name" value="tt1808, chain A"/>
    <property type="match status" value="1"/>
</dbReference>
<evidence type="ECO:0000313" key="3">
    <source>
        <dbReference type="Proteomes" id="UP000655287"/>
    </source>
</evidence>
<dbReference type="Proteomes" id="UP000655287">
    <property type="component" value="Unassembled WGS sequence"/>
</dbReference>
<sequence length="197" mass="21092">MTMTIEFDQHRADRPWTREETRDLPEGFRYEIEDGNLIVMNSPSPGHQLVAYRLMNLLNDAAEAAGVDAVAIGPVDVAVPSARGGYLSPDVAVIPGAATEGGYELLVGGDVLLAVEITGKDAITRDMVTKCGVYAGLGIPSYWVVRMDEPAIRVIVFELANGGYRRVTEIVAGGSAVLDRPFPVTVEPGGLARRPGR</sequence>
<keyword evidence="3" id="KW-1185">Reference proteome</keyword>
<dbReference type="PANTHER" id="PTHR35400">
    <property type="entry name" value="SLR1083 PROTEIN"/>
    <property type="match status" value="1"/>
</dbReference>
<dbReference type="PANTHER" id="PTHR35400:SF3">
    <property type="entry name" value="SLL1072 PROTEIN"/>
    <property type="match status" value="1"/>
</dbReference>
<dbReference type="InterPro" id="IPR008538">
    <property type="entry name" value="Uma2"/>
</dbReference>
<dbReference type="CDD" id="cd06260">
    <property type="entry name" value="DUF820-like"/>
    <property type="match status" value="1"/>
</dbReference>
<dbReference type="EMBL" id="BOOU01000051">
    <property type="protein sequence ID" value="GII78595.1"/>
    <property type="molecule type" value="Genomic_DNA"/>
</dbReference>
<dbReference type="InterPro" id="IPR012296">
    <property type="entry name" value="Nuclease_put_TT1808"/>
</dbReference>
<reference evidence="2" key="1">
    <citation type="submission" date="2021-01" db="EMBL/GenBank/DDBJ databases">
        <title>Whole genome shotgun sequence of Sphaerisporangium rufum NBRC 109079.</title>
        <authorList>
            <person name="Komaki H."/>
            <person name="Tamura T."/>
        </authorList>
    </citation>
    <scope>NUCLEOTIDE SEQUENCE</scope>
    <source>
        <strain evidence="2">NBRC 109079</strain>
    </source>
</reference>